<keyword evidence="4" id="KW-0999">Mitochondrion inner membrane</keyword>
<dbReference type="PANTHER" id="PTHR13094">
    <property type="entry name" value="NADH-UBIQUINONE OXIDOREDUCTASE PDSW SUBUNIT"/>
    <property type="match status" value="1"/>
</dbReference>
<evidence type="ECO:0000256" key="7">
    <source>
        <dbReference type="ARBA" id="ARBA00023136"/>
    </source>
</evidence>
<feature type="region of interest" description="Disordered" evidence="8">
    <location>
        <begin position="1"/>
        <end position="20"/>
    </location>
</feature>
<keyword evidence="5" id="KW-0249">Electron transport</keyword>
<evidence type="ECO:0000256" key="2">
    <source>
        <dbReference type="ARBA" id="ARBA00022448"/>
    </source>
</evidence>
<comment type="subcellular location">
    <subcellularLocation>
        <location evidence="1">Mitochondrion inner membrane</location>
        <topology evidence="1">Peripheral membrane protein</topology>
        <orientation evidence="1">Matrix side</orientation>
    </subcellularLocation>
</comment>
<comment type="caution">
    <text evidence="9">The sequence shown here is derived from an EMBL/GenBank/DDBJ whole genome shotgun (WGS) entry which is preliminary data.</text>
</comment>
<keyword evidence="3" id="KW-0679">Respiratory chain</keyword>
<gene>
    <name evidence="9" type="ORF">BZA70DRAFT_116436</name>
</gene>
<reference evidence="9 10" key="1">
    <citation type="submission" date="2024-03" db="EMBL/GenBank/DDBJ databases">
        <title>Genome-scale model development and genomic sequencing of the oleaginous clade Lipomyces.</title>
        <authorList>
            <consortium name="Lawrence Berkeley National Laboratory"/>
            <person name="Czajka J.J."/>
            <person name="Han Y."/>
            <person name="Kim J."/>
            <person name="Mondo S.J."/>
            <person name="Hofstad B.A."/>
            <person name="Robles A."/>
            <person name="Haridas S."/>
            <person name="Riley R."/>
            <person name="LaButti K."/>
            <person name="Pangilinan J."/>
            <person name="Andreopoulos W."/>
            <person name="Lipzen A."/>
            <person name="Yan J."/>
            <person name="Wang M."/>
            <person name="Ng V."/>
            <person name="Grigoriev I.V."/>
            <person name="Spatafora J.W."/>
            <person name="Magnuson J.K."/>
            <person name="Baker S.E."/>
            <person name="Pomraning K.R."/>
        </authorList>
    </citation>
    <scope>NUCLEOTIDE SEQUENCE [LARGE SCALE GENOMIC DNA]</scope>
    <source>
        <strain evidence="9 10">Phaff 52-87</strain>
    </source>
</reference>
<dbReference type="RefSeq" id="XP_064769897.1">
    <property type="nucleotide sequence ID" value="XM_064909461.1"/>
</dbReference>
<proteinExistence type="predicted"/>
<evidence type="ECO:0000256" key="8">
    <source>
        <dbReference type="SAM" id="MobiDB-lite"/>
    </source>
</evidence>
<dbReference type="EMBL" id="JBBJBU010000002">
    <property type="protein sequence ID" value="KAK7206864.1"/>
    <property type="molecule type" value="Genomic_DNA"/>
</dbReference>
<evidence type="ECO:0000256" key="1">
    <source>
        <dbReference type="ARBA" id="ARBA00004443"/>
    </source>
</evidence>
<evidence type="ECO:0000256" key="6">
    <source>
        <dbReference type="ARBA" id="ARBA00023128"/>
    </source>
</evidence>
<dbReference type="Proteomes" id="UP001498771">
    <property type="component" value="Unassembled WGS sequence"/>
</dbReference>
<evidence type="ECO:0000256" key="4">
    <source>
        <dbReference type="ARBA" id="ARBA00022792"/>
    </source>
</evidence>
<keyword evidence="2" id="KW-0813">Transport</keyword>
<organism evidence="9 10">
    <name type="scientific">Myxozyma melibiosi</name>
    <dbReference type="NCBI Taxonomy" id="54550"/>
    <lineage>
        <taxon>Eukaryota</taxon>
        <taxon>Fungi</taxon>
        <taxon>Dikarya</taxon>
        <taxon>Ascomycota</taxon>
        <taxon>Saccharomycotina</taxon>
        <taxon>Lipomycetes</taxon>
        <taxon>Lipomycetales</taxon>
        <taxon>Lipomycetaceae</taxon>
        <taxon>Myxozyma</taxon>
    </lineage>
</organism>
<keyword evidence="6" id="KW-0496">Mitochondrion</keyword>
<name>A0ABR1FAK2_9ASCO</name>
<accession>A0ABR1FAK2</accession>
<keyword evidence="7" id="KW-0472">Membrane</keyword>
<evidence type="ECO:0000256" key="5">
    <source>
        <dbReference type="ARBA" id="ARBA00022982"/>
    </source>
</evidence>
<keyword evidence="10" id="KW-1185">Reference proteome</keyword>
<evidence type="ECO:0000256" key="3">
    <source>
        <dbReference type="ARBA" id="ARBA00022660"/>
    </source>
</evidence>
<protein>
    <submittedName>
        <fullName evidence="9">Nadh-ubiquinone oxidoreductase mitochondrial</fullName>
    </submittedName>
</protein>
<dbReference type="InterPro" id="IPR039993">
    <property type="entry name" value="NDUFB10"/>
</dbReference>
<dbReference type="PANTHER" id="PTHR13094:SF1">
    <property type="entry name" value="NADH DEHYDROGENASE [UBIQUINONE] 1 BETA SUBCOMPLEX SUBUNIT 10"/>
    <property type="match status" value="1"/>
</dbReference>
<dbReference type="GeneID" id="90034973"/>
<evidence type="ECO:0000313" key="9">
    <source>
        <dbReference type="EMBL" id="KAK7206864.1"/>
    </source>
</evidence>
<evidence type="ECO:0000313" key="10">
    <source>
        <dbReference type="Proteomes" id="UP001498771"/>
    </source>
</evidence>
<sequence>MGSSDATPFPLTLNDKPEGENKFPRYKKVSFDEIDYSDPSQLKAAQMSEVQHQWVKLYAMRTVRKALQMCYDTKGVNHIEDCRELALRYTEMLPSHRLHGYTGVQRNDPSK</sequence>